<dbReference type="InterPro" id="IPR011749">
    <property type="entry name" value="CHP02243"/>
</dbReference>
<evidence type="ECO:0000313" key="2">
    <source>
        <dbReference type="EMBL" id="MQT17268.1"/>
    </source>
</evidence>
<dbReference type="NCBIfam" id="TIGR02243">
    <property type="entry name" value="putative baseplate assembly protein"/>
    <property type="match status" value="1"/>
</dbReference>
<protein>
    <submittedName>
        <fullName evidence="2">Putative baseplate assembly protein</fullName>
    </submittedName>
</protein>
<proteinExistence type="predicted"/>
<dbReference type="Proteomes" id="UP000481327">
    <property type="component" value="Unassembled WGS sequence"/>
</dbReference>
<gene>
    <name evidence="2" type="ORF">F3168_08320</name>
</gene>
<feature type="region of interest" description="Disordered" evidence="1">
    <location>
        <begin position="796"/>
        <end position="818"/>
    </location>
</feature>
<dbReference type="OrthoDB" id="266253at2"/>
<keyword evidence="3" id="KW-1185">Reference proteome</keyword>
<evidence type="ECO:0000256" key="1">
    <source>
        <dbReference type="SAM" id="MobiDB-lite"/>
    </source>
</evidence>
<dbReference type="AlphaFoldDB" id="A0A7C9KYR3"/>
<accession>A0A7C9KYR3</accession>
<evidence type="ECO:0000313" key="3">
    <source>
        <dbReference type="Proteomes" id="UP000481327"/>
    </source>
</evidence>
<sequence length="1082" mass="113673">MSCDCGTSNCGCCDGIAVTTPRPVDNRPGLAAIAARIGSHGDFRQSLHARLSQHRFADGSRPLQALTTRDPADPAIALLDGFACLGDLLTFTSERIANESYLGTATEFRSVQALAALIGYVPRPGVAASGWLAFEIDPATTTAVTIARGMRVQSVPGQDELPQSFETSDALVARAAWNRIGLRLAAPQVAPDTDLWLAGTATGLKPGDALLFDSGGGAPAPMRVLTVTPDTAADRTLVRFEPWRAAGIADPKLADILANTPAGVTAAGIAAAVAQFQAAPPDKARAMAPALIARIKAAQAGLSTATGTPLRVWLDAIGAQVEALAAAPAAAATSDPGTSDDQPDRARLRIDRLAVAPSQPPATAARLVRSSAASFRLGAAATLQLLRRTAPAVGDAYPAALAGDRAAAPPQPLRVYALRLRTGLFGRAFPKRVASLQRTVSDNVRAFETVEVGEWPIRSVAGKTDLFRESETEITLDSTQDGITPGSWMLIDMHGTGDTGQPWIVRPTAPLLVTRIDAVEAKRARADYGGSGDATALTLADGNRWIEYRQPDGDNGPDLDDQAAIDRDFQLIRRTTVHARPELLALADAPITDDFCLADSDAPIELAGLHPDLEPGRFVVVSGERADIADTAGVMASEVAMIARIVHDVRADPRATDGAIRPLGDLGDDGDPGLAMPGDTIHSFIWFDRPLSYCYRRATVALYGNVARATHGETRVEVLGNGDAAKAHQRFALKQAPLTFVAAATARGAAAALDVRVDDILWRQVDQLFDSGPADRHYLLRPGADGQAIVQFGDGREGARPPSGSQNVRATYRTGIGRPGNVRARQLEQLATRPLGVRGVTNPLPATGGADPESRDQARRNAPVTTMALDRLVSVQDHADFARGFAGIAKAAAVRISDGARRLVHLTIAAEADAPLDPGDDLVVALRRALAALGDPGQTVRVAPRELRLLIIAARLAIDADRSWDSVVAAARARLFDRFGFENRSLATGVSASEIIAVLQSVPGVAHVDLDVFGSVATVDGPSRLPLTPPAFTNAVAAVIDAGVIPRLAALPARRGESGILPAELLLLSPEVPATLILNELR</sequence>
<dbReference type="RefSeq" id="WP_152577666.1">
    <property type="nucleotide sequence ID" value="NZ_JAATJI010000001.1"/>
</dbReference>
<feature type="region of interest" description="Disordered" evidence="1">
    <location>
        <begin position="837"/>
        <end position="859"/>
    </location>
</feature>
<name>A0A7C9KYR3_9SPHN</name>
<comment type="caution">
    <text evidence="2">The sequence shown here is derived from an EMBL/GenBank/DDBJ whole genome shotgun (WGS) entry which is preliminary data.</text>
</comment>
<reference evidence="2 3" key="1">
    <citation type="submission" date="2019-09" db="EMBL/GenBank/DDBJ databases">
        <title>Polymorphobacter sp. isolated from a lake in China.</title>
        <authorList>
            <person name="Liu Z."/>
        </authorList>
    </citation>
    <scope>NUCLEOTIDE SEQUENCE [LARGE SCALE GENOMIC DNA]</scope>
    <source>
        <strain evidence="2 3">D40P</strain>
    </source>
</reference>
<organism evidence="2 3">
    <name type="scientific">Sandarakinorhabdus fusca</name>
    <dbReference type="NCBI Taxonomy" id="1439888"/>
    <lineage>
        <taxon>Bacteria</taxon>
        <taxon>Pseudomonadati</taxon>
        <taxon>Pseudomonadota</taxon>
        <taxon>Alphaproteobacteria</taxon>
        <taxon>Sphingomonadales</taxon>
        <taxon>Sphingosinicellaceae</taxon>
        <taxon>Sandarakinorhabdus</taxon>
    </lineage>
</organism>
<dbReference type="EMBL" id="WIOL01000002">
    <property type="protein sequence ID" value="MQT17268.1"/>
    <property type="molecule type" value="Genomic_DNA"/>
</dbReference>